<comment type="caution">
    <text evidence="1">The sequence shown here is derived from an EMBL/GenBank/DDBJ whole genome shotgun (WGS) entry which is preliminary data.</text>
</comment>
<reference evidence="1" key="1">
    <citation type="submission" date="2020-07" db="EMBL/GenBank/DDBJ databases">
        <title>Carbapenem Resistant Aeromonas hydrophila Carrying blacphA7 Isolated from Two Solid Organ Transplant Patients.</title>
        <authorList>
            <person name="Hilt E."/>
            <person name="Fitzwater S.P."/>
            <person name="Ward K."/>
            <person name="De St Maurice A."/>
            <person name="Chandrasekaran S."/>
            <person name="Garner O.B."/>
            <person name="Yang S."/>
        </authorList>
    </citation>
    <scope>NUCLEOTIDE SEQUENCE</scope>
    <source>
        <strain evidence="1">B-1</strain>
    </source>
</reference>
<name>A0A8I0B872_AERHY</name>
<dbReference type="RefSeq" id="WP_187593173.1">
    <property type="nucleotide sequence ID" value="NZ_JACLAM010000001.1"/>
</dbReference>
<proteinExistence type="predicted"/>
<protein>
    <submittedName>
        <fullName evidence="1">Uncharacterized protein</fullName>
    </submittedName>
</protein>
<gene>
    <name evidence="1" type="ORF">H2136_18170</name>
</gene>
<dbReference type="EMBL" id="JACLAN010000011">
    <property type="protein sequence ID" value="MBC8674204.1"/>
    <property type="molecule type" value="Genomic_DNA"/>
</dbReference>
<dbReference type="SUPFAM" id="SSF46955">
    <property type="entry name" value="Putative DNA-binding domain"/>
    <property type="match status" value="1"/>
</dbReference>
<dbReference type="Gene3D" id="1.10.10.10">
    <property type="entry name" value="Winged helix-like DNA-binding domain superfamily/Winged helix DNA-binding domain"/>
    <property type="match status" value="1"/>
</dbReference>
<accession>A0A8I0B872</accession>
<dbReference type="PROSITE" id="PS51702">
    <property type="entry name" value="HTH_MU"/>
    <property type="match status" value="1"/>
</dbReference>
<dbReference type="GO" id="GO:0003677">
    <property type="term" value="F:DNA binding"/>
    <property type="evidence" value="ECO:0007669"/>
    <property type="project" value="InterPro"/>
</dbReference>
<evidence type="ECO:0000313" key="1">
    <source>
        <dbReference type="EMBL" id="MBC8674204.1"/>
    </source>
</evidence>
<dbReference type="InterPro" id="IPR009061">
    <property type="entry name" value="DNA-bd_dom_put_sf"/>
</dbReference>
<dbReference type="AlphaFoldDB" id="A0A8I0B872"/>
<sequence>MEWFTSSELAGTAGMPTTDRQIRNIMKDLASSDPEKARQREGSKATEYHISILPPVVQAALLRKCSGIVNLAT</sequence>
<organism evidence="1">
    <name type="scientific">Aeromonas hydrophila</name>
    <dbReference type="NCBI Taxonomy" id="644"/>
    <lineage>
        <taxon>Bacteria</taxon>
        <taxon>Pseudomonadati</taxon>
        <taxon>Pseudomonadota</taxon>
        <taxon>Gammaproteobacteria</taxon>
        <taxon>Aeromonadales</taxon>
        <taxon>Aeromonadaceae</taxon>
        <taxon>Aeromonas</taxon>
    </lineage>
</organism>
<dbReference type="InterPro" id="IPR003314">
    <property type="entry name" value="Mu-type_HTH"/>
</dbReference>
<dbReference type="InterPro" id="IPR036388">
    <property type="entry name" value="WH-like_DNA-bd_sf"/>
</dbReference>